<organism evidence="1 2">
    <name type="scientific">Mycena chlorophos</name>
    <name type="common">Agaric fungus</name>
    <name type="synonym">Agaricus chlorophos</name>
    <dbReference type="NCBI Taxonomy" id="658473"/>
    <lineage>
        <taxon>Eukaryota</taxon>
        <taxon>Fungi</taxon>
        <taxon>Dikarya</taxon>
        <taxon>Basidiomycota</taxon>
        <taxon>Agaricomycotina</taxon>
        <taxon>Agaricomycetes</taxon>
        <taxon>Agaricomycetidae</taxon>
        <taxon>Agaricales</taxon>
        <taxon>Marasmiineae</taxon>
        <taxon>Mycenaceae</taxon>
        <taxon>Mycena</taxon>
    </lineage>
</organism>
<reference evidence="1" key="1">
    <citation type="submission" date="2014-09" db="EMBL/GenBank/DDBJ databases">
        <title>Genome sequence of the luminous mushroom Mycena chlorophos for searching fungal bioluminescence genes.</title>
        <authorList>
            <person name="Tanaka Y."/>
            <person name="Kasuga D."/>
            <person name="Oba Y."/>
            <person name="Hase S."/>
            <person name="Sato K."/>
            <person name="Oba Y."/>
            <person name="Sakakibara Y."/>
        </authorList>
    </citation>
    <scope>NUCLEOTIDE SEQUENCE</scope>
</reference>
<protein>
    <submittedName>
        <fullName evidence="1">Uncharacterized protein</fullName>
    </submittedName>
</protein>
<accession>A0ABQ0LFN2</accession>
<proteinExistence type="predicted"/>
<evidence type="ECO:0000313" key="1">
    <source>
        <dbReference type="EMBL" id="GAT49342.1"/>
    </source>
</evidence>
<sequence length="131" mass="13937">MLVESASLYAAFGLVFIVAYAKGSEVQNWIFPPLGQVQAIAPMLILSRVAQGRALSQSNIQAPTSTINLTNGNPVSVGADGGRGSTTHIPLGNIGTRHERTNTESLSAVKIHIVRDEHTDRESVSDKMSPV</sequence>
<evidence type="ECO:0000313" key="2">
    <source>
        <dbReference type="Proteomes" id="UP000815677"/>
    </source>
</evidence>
<name>A0ABQ0LFN2_MYCCL</name>
<dbReference type="Proteomes" id="UP000815677">
    <property type="component" value="Unassembled WGS sequence"/>
</dbReference>
<keyword evidence="2" id="KW-1185">Reference proteome</keyword>
<gene>
    <name evidence="1" type="ORF">MCHLO_06664</name>
</gene>
<dbReference type="EMBL" id="DF845436">
    <property type="protein sequence ID" value="GAT49342.1"/>
    <property type="molecule type" value="Genomic_DNA"/>
</dbReference>